<accession>A0A210PSQ7</accession>
<evidence type="ECO:0000313" key="6">
    <source>
        <dbReference type="Proteomes" id="UP000242188"/>
    </source>
</evidence>
<evidence type="ECO:0000256" key="4">
    <source>
        <dbReference type="ARBA" id="ARBA00022803"/>
    </source>
</evidence>
<gene>
    <name evidence="5" type="ORF">KP79_PYT23299</name>
</gene>
<dbReference type="InterPro" id="IPR011990">
    <property type="entry name" value="TPR-like_helical_dom_sf"/>
</dbReference>
<dbReference type="SUPFAM" id="SSF48452">
    <property type="entry name" value="TPR-like"/>
    <property type="match status" value="1"/>
</dbReference>
<evidence type="ECO:0000256" key="1">
    <source>
        <dbReference type="ARBA" id="ARBA00005857"/>
    </source>
</evidence>
<dbReference type="AlphaFoldDB" id="A0A210PSQ7"/>
<dbReference type="InterPro" id="IPR033891">
    <property type="entry name" value="TTC38"/>
</dbReference>
<evidence type="ECO:0000313" key="5">
    <source>
        <dbReference type="EMBL" id="OWF39530.1"/>
    </source>
</evidence>
<evidence type="ECO:0000256" key="3">
    <source>
        <dbReference type="ARBA" id="ARBA00022737"/>
    </source>
</evidence>
<name>A0A210PSQ7_MIZYE</name>
<sequence length="467" mass="53292">MSHVRTTFRGCQDWEDFGYPLSTSSDEACKLYDAALSQMVGWYEDPNFGGLMTTIDKMLEADPEFVMGHIMAVSIKLVGTVFIAPDDPIREEVTKLEQLMSNKTVTDIEKKHLEAIKKLLDTDLIGALFVWDAIIHWNHFDILAIRHAFFGCFYCGSYAKGRDVLSRIVNEWDPSMPLYGYFLGEYAFLSQETFLFERAERDGLRALEMNKHDIFATHAISHVYEMQGRVEEGLKLVEGTENDWNACDRLACHLYWHNSLYYVEKGSYEEALGIFDNELVKRYKASKSIGQMVDCSSLLYRLELENVSVGDRWQDVFEIVNGGIDSHLNLYTDPHLLMTCLGAKDTAAVNTFMDTFRDSVSNGHGRSKGVSERILLPLCEALQAHDEGDHGKVVDLTYPLRHELVNVGGSNAQRDIFDLLLIDSALKSDRKEHKNFGRHLLVERKAFKENSPMTDRMMERLLVSHVN</sequence>
<dbReference type="EMBL" id="NEDP02005522">
    <property type="protein sequence ID" value="OWF39530.1"/>
    <property type="molecule type" value="Genomic_DNA"/>
</dbReference>
<protein>
    <recommendedName>
        <fullName evidence="2">Tetratricopeptide repeat protein 38</fullName>
    </recommendedName>
</protein>
<dbReference type="Proteomes" id="UP000242188">
    <property type="component" value="Unassembled WGS sequence"/>
</dbReference>
<comment type="caution">
    <text evidence="5">The sequence shown here is derived from an EMBL/GenBank/DDBJ whole genome shotgun (WGS) entry which is preliminary data.</text>
</comment>
<reference evidence="5 6" key="1">
    <citation type="journal article" date="2017" name="Nat. Ecol. Evol.">
        <title>Scallop genome provides insights into evolution of bilaterian karyotype and development.</title>
        <authorList>
            <person name="Wang S."/>
            <person name="Zhang J."/>
            <person name="Jiao W."/>
            <person name="Li J."/>
            <person name="Xun X."/>
            <person name="Sun Y."/>
            <person name="Guo X."/>
            <person name="Huan P."/>
            <person name="Dong B."/>
            <person name="Zhang L."/>
            <person name="Hu X."/>
            <person name="Sun X."/>
            <person name="Wang J."/>
            <person name="Zhao C."/>
            <person name="Wang Y."/>
            <person name="Wang D."/>
            <person name="Huang X."/>
            <person name="Wang R."/>
            <person name="Lv J."/>
            <person name="Li Y."/>
            <person name="Zhang Z."/>
            <person name="Liu B."/>
            <person name="Lu W."/>
            <person name="Hui Y."/>
            <person name="Liang J."/>
            <person name="Zhou Z."/>
            <person name="Hou R."/>
            <person name="Li X."/>
            <person name="Liu Y."/>
            <person name="Li H."/>
            <person name="Ning X."/>
            <person name="Lin Y."/>
            <person name="Zhao L."/>
            <person name="Xing Q."/>
            <person name="Dou J."/>
            <person name="Li Y."/>
            <person name="Mao J."/>
            <person name="Guo H."/>
            <person name="Dou H."/>
            <person name="Li T."/>
            <person name="Mu C."/>
            <person name="Jiang W."/>
            <person name="Fu Q."/>
            <person name="Fu X."/>
            <person name="Miao Y."/>
            <person name="Liu J."/>
            <person name="Yu Q."/>
            <person name="Li R."/>
            <person name="Liao H."/>
            <person name="Li X."/>
            <person name="Kong Y."/>
            <person name="Jiang Z."/>
            <person name="Chourrout D."/>
            <person name="Li R."/>
            <person name="Bao Z."/>
        </authorList>
    </citation>
    <scope>NUCLEOTIDE SEQUENCE [LARGE SCALE GENOMIC DNA]</scope>
    <source>
        <strain evidence="5 6">PY_sf001</strain>
    </source>
</reference>
<keyword evidence="4" id="KW-0802">TPR repeat</keyword>
<comment type="similarity">
    <text evidence="1">Belongs to the TTC38 family.</text>
</comment>
<keyword evidence="3" id="KW-0677">Repeat</keyword>
<evidence type="ECO:0000256" key="2">
    <source>
        <dbReference type="ARBA" id="ARBA00019992"/>
    </source>
</evidence>
<dbReference type="CDD" id="cd05804">
    <property type="entry name" value="StaR_like"/>
    <property type="match status" value="1"/>
</dbReference>
<organism evidence="5 6">
    <name type="scientific">Mizuhopecten yessoensis</name>
    <name type="common">Japanese scallop</name>
    <name type="synonym">Patinopecten yessoensis</name>
    <dbReference type="NCBI Taxonomy" id="6573"/>
    <lineage>
        <taxon>Eukaryota</taxon>
        <taxon>Metazoa</taxon>
        <taxon>Spiralia</taxon>
        <taxon>Lophotrochozoa</taxon>
        <taxon>Mollusca</taxon>
        <taxon>Bivalvia</taxon>
        <taxon>Autobranchia</taxon>
        <taxon>Pteriomorphia</taxon>
        <taxon>Pectinida</taxon>
        <taxon>Pectinoidea</taxon>
        <taxon>Pectinidae</taxon>
        <taxon>Mizuhopecten</taxon>
    </lineage>
</organism>
<dbReference type="OrthoDB" id="1427555at2759"/>
<proteinExistence type="inferred from homology"/>
<dbReference type="PANTHER" id="PTHR16263">
    <property type="entry name" value="TETRATRICOPEPTIDE REPEAT PROTEIN 38"/>
    <property type="match status" value="1"/>
</dbReference>
<keyword evidence="6" id="KW-1185">Reference proteome</keyword>
<dbReference type="PANTHER" id="PTHR16263:SF4">
    <property type="entry name" value="TETRATRICOPEPTIDE REPEAT PROTEIN 38"/>
    <property type="match status" value="1"/>
</dbReference>